<feature type="compositionally biased region" description="Basic residues" evidence="1">
    <location>
        <begin position="232"/>
        <end position="244"/>
    </location>
</feature>
<evidence type="ECO:0000313" key="2">
    <source>
        <dbReference type="EMBL" id="KAJ3426879.1"/>
    </source>
</evidence>
<evidence type="ECO:0000256" key="1">
    <source>
        <dbReference type="SAM" id="MobiDB-lite"/>
    </source>
</evidence>
<dbReference type="EMBL" id="JANTQA010000063">
    <property type="protein sequence ID" value="KAJ3426879.1"/>
    <property type="molecule type" value="Genomic_DNA"/>
</dbReference>
<dbReference type="Proteomes" id="UP001146793">
    <property type="component" value="Unassembled WGS sequence"/>
</dbReference>
<gene>
    <name evidence="2" type="ORF">M0812_26449</name>
</gene>
<organism evidence="2 3">
    <name type="scientific">Anaeramoeba flamelloides</name>
    <dbReference type="NCBI Taxonomy" id="1746091"/>
    <lineage>
        <taxon>Eukaryota</taxon>
        <taxon>Metamonada</taxon>
        <taxon>Anaeramoebidae</taxon>
        <taxon>Anaeramoeba</taxon>
    </lineage>
</organism>
<reference evidence="2" key="1">
    <citation type="submission" date="2022-08" db="EMBL/GenBank/DDBJ databases">
        <title>Novel sulphate-reducing endosymbionts in the free-living metamonad Anaeramoeba.</title>
        <authorList>
            <person name="Jerlstrom-Hultqvist J."/>
            <person name="Cepicka I."/>
            <person name="Gallot-Lavallee L."/>
            <person name="Salas-Leiva D."/>
            <person name="Curtis B.A."/>
            <person name="Zahonova K."/>
            <person name="Pipaliya S."/>
            <person name="Dacks J."/>
            <person name="Roger A.J."/>
        </authorList>
    </citation>
    <scope>NUCLEOTIDE SEQUENCE</scope>
    <source>
        <strain evidence="2">Busselton2</strain>
    </source>
</reference>
<feature type="compositionally biased region" description="Polar residues" evidence="1">
    <location>
        <begin position="193"/>
        <end position="205"/>
    </location>
</feature>
<comment type="caution">
    <text evidence="2">The sequence shown here is derived from an EMBL/GenBank/DDBJ whole genome shotgun (WGS) entry which is preliminary data.</text>
</comment>
<protein>
    <submittedName>
        <fullName evidence="2">Uncharacterized protein</fullName>
    </submittedName>
</protein>
<accession>A0AAV7YHD0</accession>
<feature type="region of interest" description="Disordered" evidence="1">
    <location>
        <begin position="193"/>
        <end position="255"/>
    </location>
</feature>
<feature type="compositionally biased region" description="Low complexity" evidence="1">
    <location>
        <begin position="206"/>
        <end position="217"/>
    </location>
</feature>
<name>A0AAV7YHD0_9EUKA</name>
<dbReference type="AlphaFoldDB" id="A0AAV7YHD0"/>
<sequence>MSISTFLKTHPKLNKIKNEFQTLKSYNSRFQTLMNIQPESFSGLYAYQLEKEWIKGHRKLMSVYGPHKVKIKKDCLLDLSYLTNKSKRTIERGINTFFKKNFNLQNCSNYSRDWLTYKLTTTKKRGTFNKIKGRDNKKKFTKRSREGKRMEKAKRMYKCGRLRKRKRKSIRKYSELQRNKLKSNYKHKNLITSFKYDSNKNPIQHTNNNTSVTSQNQKYKRNNNTNYSLVHSPKRSKSKKKTKKSQLEHKPDESTYNPRLQILVKEITECRLKKNPHKKTIHTIEEKSTNFFSKKKHQENFKYILKTNNKIKNNWTSNQNEEKILPTILIEDENQIFDSENLEINNFYDTYYEHIVDFNLFDHGIETTIKDSYDTNRAQIINENDFFFNFKFENNEHDIVFSNAEFLCFQNNFSVNKEMDSSFTNFFLSD</sequence>
<proteinExistence type="predicted"/>
<evidence type="ECO:0000313" key="3">
    <source>
        <dbReference type="Proteomes" id="UP001146793"/>
    </source>
</evidence>